<proteinExistence type="predicted"/>
<dbReference type="OrthoDB" id="6092950at2"/>
<reference evidence="2 3" key="1">
    <citation type="submission" date="2016-10" db="EMBL/GenBank/DDBJ databases">
        <authorList>
            <person name="de Groot N.N."/>
        </authorList>
    </citation>
    <scope>NUCLEOTIDE SEQUENCE [LARGE SCALE GENOMIC DNA]</scope>
    <source>
        <strain evidence="2 3">DSM 6059</strain>
    </source>
</reference>
<gene>
    <name evidence="2" type="ORF">SAMN02745724_03490</name>
</gene>
<accession>A0A1I1PSW6</accession>
<evidence type="ECO:0000313" key="3">
    <source>
        <dbReference type="Proteomes" id="UP000198862"/>
    </source>
</evidence>
<feature type="region of interest" description="Disordered" evidence="1">
    <location>
        <begin position="1"/>
        <end position="25"/>
    </location>
</feature>
<evidence type="ECO:0000256" key="1">
    <source>
        <dbReference type="SAM" id="MobiDB-lite"/>
    </source>
</evidence>
<name>A0A1I1PSW6_9GAMM</name>
<organism evidence="2 3">
    <name type="scientific">Pseudoalteromonas denitrificans DSM 6059</name>
    <dbReference type="NCBI Taxonomy" id="1123010"/>
    <lineage>
        <taxon>Bacteria</taxon>
        <taxon>Pseudomonadati</taxon>
        <taxon>Pseudomonadota</taxon>
        <taxon>Gammaproteobacteria</taxon>
        <taxon>Alteromonadales</taxon>
        <taxon>Pseudoalteromonadaceae</taxon>
        <taxon>Pseudoalteromonas</taxon>
    </lineage>
</organism>
<keyword evidence="3" id="KW-1185">Reference proteome</keyword>
<evidence type="ECO:0000313" key="2">
    <source>
        <dbReference type="EMBL" id="SFD10063.1"/>
    </source>
</evidence>
<sequence>MAKKKSQRVTTSKAANTTNVSTVHSKTSLPPYQRILKAEQFYLFFENRTPEDDQHIKTNHCSVKRSFKIVSDGKELVGEEFAKTFARLVIKQYPAIKSKIVKISKMIERLFVFVSNSDDIKKIEDISFYHIKKHLNELQIKSVSGEKSSLRILFDAHPHLKSLKIELINVGTGRERLETLTREVTVEDIDDFSEEHKDYSDKVLFQLLASSYYELELWQERYTHMMSLTQEALGGDYIERPKMACKTTYRLLTSGEIGHQKLFENLLYYNKKVRLSEYIEKYTQDNFRNHLNKAVLGQQYEGKGTEYYYKFKAFLQQKMWSALNSKSDNFNKFFKLESQHWQVVLVLYFMLNTGVNREVALSIRMRYKKNNTPWSENYSDLLRNNSPNERQIEVVGRKNKTSIDIPIIISISSPLFKYMQFYDEAIGDPNREFFFDISTDMLRNRLVDFCQYFAITDDNNEPLTSIETMRIRKSFIGSETVRLLEGVNTPDELIYLLKNAANHKDFDTTWFSYISHTGRGTTAINAAIVALQSKMIDSALNFKGKIKSDEERDTGKNLAVYLCDCTDNTDPTHDYPIAGRCHKYDMCLGCERSEVYAEHIRLICYRVMQYDQFAKNNSQFKTLVEDRRLIALDALECFRNQHMNGELIYDNGYQSATDAIRNGEQLLPDIIQLN</sequence>
<dbReference type="RefSeq" id="WP_091987275.1">
    <property type="nucleotide sequence ID" value="NZ_FOLO01000032.1"/>
</dbReference>
<dbReference type="EMBL" id="FOLO01000032">
    <property type="protein sequence ID" value="SFD10063.1"/>
    <property type="molecule type" value="Genomic_DNA"/>
</dbReference>
<dbReference type="Proteomes" id="UP000198862">
    <property type="component" value="Unassembled WGS sequence"/>
</dbReference>
<dbReference type="STRING" id="1123010.SAMN02745724_03490"/>
<feature type="compositionally biased region" description="Polar residues" evidence="1">
    <location>
        <begin position="8"/>
        <end position="25"/>
    </location>
</feature>
<protein>
    <submittedName>
        <fullName evidence="2">Uncharacterized protein</fullName>
    </submittedName>
</protein>
<dbReference type="AlphaFoldDB" id="A0A1I1PSW6"/>